<dbReference type="SUPFAM" id="SSF49899">
    <property type="entry name" value="Concanavalin A-like lectins/glucanases"/>
    <property type="match status" value="1"/>
</dbReference>
<organism evidence="1">
    <name type="scientific">marine metagenome</name>
    <dbReference type="NCBI Taxonomy" id="408172"/>
    <lineage>
        <taxon>unclassified sequences</taxon>
        <taxon>metagenomes</taxon>
        <taxon>ecological metagenomes</taxon>
    </lineage>
</organism>
<protein>
    <recommendedName>
        <fullName evidence="2">LamG-like jellyroll fold domain-containing protein</fullName>
    </recommendedName>
</protein>
<dbReference type="EMBL" id="UINC01009757">
    <property type="protein sequence ID" value="SVA43688.1"/>
    <property type="molecule type" value="Genomic_DNA"/>
</dbReference>
<dbReference type="AlphaFoldDB" id="A0A381VV87"/>
<evidence type="ECO:0008006" key="2">
    <source>
        <dbReference type="Google" id="ProtNLM"/>
    </source>
</evidence>
<name>A0A381VV87_9ZZZZ</name>
<proteinExistence type="predicted"/>
<dbReference type="Pfam" id="PF13385">
    <property type="entry name" value="Laminin_G_3"/>
    <property type="match status" value="1"/>
</dbReference>
<evidence type="ECO:0000313" key="1">
    <source>
        <dbReference type="EMBL" id="SVA43688.1"/>
    </source>
</evidence>
<sequence length="280" mass="31208">MNQRLAIVFALAGAVTFATAADSSLKKSLTFHASYDSGTDADSAKGDKRLFTLVEKQPTAGNHTGGMTRLTNDRGLSGGALLFTRRNAKWLLYDGAKNFHYAEKNWSGTVSFWLKVDPINELDPGYVDPIQITPNTWNDASFFVDFNKDGNPRAFRLGAFADKPVWNPANKNVPEPERPLVPAKSTPFSRDKWTHVAFTWERFNTGKKDGVSTLYLNGKKEGSITGWNQQFSWSGKEHRIMIGLNYMGLFDDLACFNRALTASEIKRIHDHQAGLATLLK</sequence>
<gene>
    <name evidence="1" type="ORF">METZ01_LOCUS96542</name>
</gene>
<accession>A0A381VV87</accession>
<dbReference type="InterPro" id="IPR013320">
    <property type="entry name" value="ConA-like_dom_sf"/>
</dbReference>
<reference evidence="1" key="1">
    <citation type="submission" date="2018-05" db="EMBL/GenBank/DDBJ databases">
        <authorList>
            <person name="Lanie J.A."/>
            <person name="Ng W.-L."/>
            <person name="Kazmierczak K.M."/>
            <person name="Andrzejewski T.M."/>
            <person name="Davidsen T.M."/>
            <person name="Wayne K.J."/>
            <person name="Tettelin H."/>
            <person name="Glass J.I."/>
            <person name="Rusch D."/>
            <person name="Podicherti R."/>
            <person name="Tsui H.-C.T."/>
            <person name="Winkler M.E."/>
        </authorList>
    </citation>
    <scope>NUCLEOTIDE SEQUENCE</scope>
</reference>
<dbReference type="Gene3D" id="2.60.120.200">
    <property type="match status" value="1"/>
</dbReference>